<dbReference type="PANTHER" id="PTHR23301:SF0">
    <property type="entry name" value="CHITIN-BINDING TYPE-2 DOMAIN-CONTAINING PROTEIN-RELATED"/>
    <property type="match status" value="1"/>
</dbReference>
<dbReference type="STRING" id="103827.A0A0N5D3E4"/>
<dbReference type="SUPFAM" id="SSF57625">
    <property type="entry name" value="Invertebrate chitin-binding proteins"/>
    <property type="match status" value="4"/>
</dbReference>
<dbReference type="GO" id="GO:0008061">
    <property type="term" value="F:chitin binding"/>
    <property type="evidence" value="ECO:0007669"/>
    <property type="project" value="UniProtKB-KW"/>
</dbReference>
<dbReference type="SMART" id="SM00494">
    <property type="entry name" value="ChtBD2"/>
    <property type="match status" value="5"/>
</dbReference>
<protein>
    <submittedName>
        <fullName evidence="9">Chitin-binding type-2 domain-containing protein</fullName>
    </submittedName>
</protein>
<keyword evidence="3" id="KW-0677">Repeat</keyword>
<organism evidence="9">
    <name type="scientific">Thelazia callipaeda</name>
    <name type="common">Oriental eyeworm</name>
    <name type="synonym">Parasitic nematode</name>
    <dbReference type="NCBI Taxonomy" id="103827"/>
    <lineage>
        <taxon>Eukaryota</taxon>
        <taxon>Metazoa</taxon>
        <taxon>Ecdysozoa</taxon>
        <taxon>Nematoda</taxon>
        <taxon>Chromadorea</taxon>
        <taxon>Rhabditida</taxon>
        <taxon>Spirurina</taxon>
        <taxon>Spiruromorpha</taxon>
        <taxon>Thelazioidea</taxon>
        <taxon>Thelaziidae</taxon>
        <taxon>Thelazia</taxon>
    </lineage>
</organism>
<sequence>MPYTSVDLSDVSSHVSTFDCGNSPDGVYGSLCSPLFFICSAGQITGFVCQNTLIFNPETGFCDQQEYISSCHGAVHPAHSHFPPLTTANGVLQNTSFIATQASYLENSSKRRCEKGFSGVISKGCSAKFVLCAYGVDHLFICQHNLIYNVETNRCDYAENVDACRGYTTSYVKKSYGPSHFEDTPVSSIRIADLRTIGSLNGAMQMRCLASRNHVISSQRCHKEYITCFNNSTVHKAYCANGFLFDDDAERCVLAKVCGIPNNVNERTNANEVRCSVSDDVPKNTSPCSAPYLAREKYTKTASGISTYMERSLNYKCQEETVVPTNIKMNNTGDFCMDRKDGIYRHPRDCTRILQCFGKEVFEYLPCDYGLVFNEIAGGCDYKRNVPECHNMSLKVENGESSSLLDLDCQGKSHGDILADNEDCSVYYRCVWGKLEKLSCPKQTVFNSILGVCDFPSEVPSCKISLRH</sequence>
<feature type="domain" description="Chitin-binding type-2" evidence="6">
    <location>
        <begin position="406"/>
        <end position="464"/>
    </location>
</feature>
<proteinExistence type="predicted"/>
<dbReference type="EMBL" id="UYYF01004508">
    <property type="protein sequence ID" value="VDN04898.1"/>
    <property type="molecule type" value="Genomic_DNA"/>
</dbReference>
<evidence type="ECO:0000313" key="8">
    <source>
        <dbReference type="Proteomes" id="UP000276776"/>
    </source>
</evidence>
<dbReference type="PROSITE" id="PS50940">
    <property type="entry name" value="CHIT_BIND_II"/>
    <property type="match status" value="5"/>
</dbReference>
<keyword evidence="2" id="KW-0732">Signal</keyword>
<dbReference type="InterPro" id="IPR002557">
    <property type="entry name" value="Chitin-bd_dom"/>
</dbReference>
<accession>A0A0N5D3E4</accession>
<reference evidence="7 8" key="2">
    <citation type="submission" date="2018-11" db="EMBL/GenBank/DDBJ databases">
        <authorList>
            <consortium name="Pathogen Informatics"/>
        </authorList>
    </citation>
    <scope>NUCLEOTIDE SEQUENCE [LARGE SCALE GENOMIC DNA]</scope>
</reference>
<evidence type="ECO:0000256" key="4">
    <source>
        <dbReference type="ARBA" id="ARBA00023157"/>
    </source>
</evidence>
<evidence type="ECO:0000256" key="2">
    <source>
        <dbReference type="ARBA" id="ARBA00022729"/>
    </source>
</evidence>
<dbReference type="Gene3D" id="2.170.140.10">
    <property type="entry name" value="Chitin binding domain"/>
    <property type="match status" value="4"/>
</dbReference>
<evidence type="ECO:0000256" key="5">
    <source>
        <dbReference type="ARBA" id="ARBA00023180"/>
    </source>
</evidence>
<gene>
    <name evidence="7" type="ORF">TCLT_LOCUS7441</name>
</gene>
<dbReference type="Proteomes" id="UP000276776">
    <property type="component" value="Unassembled WGS sequence"/>
</dbReference>
<dbReference type="PANTHER" id="PTHR23301">
    <property type="entry name" value="CHITIN BINDING PERITROPHIN-A"/>
    <property type="match status" value="1"/>
</dbReference>
<evidence type="ECO:0000256" key="1">
    <source>
        <dbReference type="ARBA" id="ARBA00022669"/>
    </source>
</evidence>
<dbReference type="AlphaFoldDB" id="A0A0N5D3E4"/>
<evidence type="ECO:0000313" key="7">
    <source>
        <dbReference type="EMBL" id="VDN04898.1"/>
    </source>
</evidence>
<dbReference type="OMA" id="SKGIGPC"/>
<keyword evidence="8" id="KW-1185">Reference proteome</keyword>
<feature type="domain" description="Chitin-binding type-2" evidence="6">
    <location>
        <begin position="17"/>
        <end position="73"/>
    </location>
</feature>
<dbReference type="GO" id="GO:0005576">
    <property type="term" value="C:extracellular region"/>
    <property type="evidence" value="ECO:0007669"/>
    <property type="project" value="InterPro"/>
</dbReference>
<keyword evidence="1" id="KW-0147">Chitin-binding</keyword>
<name>A0A0N5D3E4_THECL</name>
<keyword evidence="4" id="KW-1015">Disulfide bond</keyword>
<reference evidence="9" key="1">
    <citation type="submission" date="2017-02" db="UniProtKB">
        <authorList>
            <consortium name="WormBaseParasite"/>
        </authorList>
    </citation>
    <scope>IDENTIFICATION</scope>
</reference>
<dbReference type="OrthoDB" id="6020543at2759"/>
<evidence type="ECO:0000256" key="3">
    <source>
        <dbReference type="ARBA" id="ARBA00022737"/>
    </source>
</evidence>
<feature type="domain" description="Chitin-binding type-2" evidence="6">
    <location>
        <begin position="333"/>
        <end position="391"/>
    </location>
</feature>
<keyword evidence="5" id="KW-0325">Glycoprotein</keyword>
<dbReference type="InterPro" id="IPR051940">
    <property type="entry name" value="Chitin_bind-dev_reg"/>
</dbReference>
<feature type="domain" description="Chitin-binding type-2" evidence="6">
    <location>
        <begin position="205"/>
        <end position="260"/>
    </location>
</feature>
<evidence type="ECO:0000313" key="9">
    <source>
        <dbReference type="WBParaSite" id="TCLT_0000745201-mRNA-1"/>
    </source>
</evidence>
<dbReference type="WBParaSite" id="TCLT_0000745201-mRNA-1">
    <property type="protein sequence ID" value="TCLT_0000745201-mRNA-1"/>
    <property type="gene ID" value="TCLT_0000745201"/>
</dbReference>
<evidence type="ECO:0000259" key="6">
    <source>
        <dbReference type="PROSITE" id="PS50940"/>
    </source>
</evidence>
<dbReference type="InterPro" id="IPR036508">
    <property type="entry name" value="Chitin-bd_dom_sf"/>
</dbReference>
<feature type="domain" description="Chitin-binding type-2" evidence="6">
    <location>
        <begin position="110"/>
        <end position="166"/>
    </location>
</feature>
<dbReference type="Pfam" id="PF01607">
    <property type="entry name" value="CBM_14"/>
    <property type="match status" value="4"/>
</dbReference>